<reference evidence="3 4" key="1">
    <citation type="journal article" date="2019" name="Int. J. Syst. Evol. Microbiol.">
        <title>The Global Catalogue of Microorganisms (GCM) 10K type strain sequencing project: providing services to taxonomists for standard genome sequencing and annotation.</title>
        <authorList>
            <consortium name="The Broad Institute Genomics Platform"/>
            <consortium name="The Broad Institute Genome Sequencing Center for Infectious Disease"/>
            <person name="Wu L."/>
            <person name="Ma J."/>
        </authorList>
    </citation>
    <scope>NUCLEOTIDE SEQUENCE [LARGE SCALE GENOMIC DNA]</scope>
    <source>
        <strain evidence="3 4">GX21</strain>
    </source>
</reference>
<gene>
    <name evidence="3" type="ORF">ACFQKE_02690</name>
</gene>
<dbReference type="InterPro" id="IPR029052">
    <property type="entry name" value="Metallo-depent_PP-like"/>
</dbReference>
<dbReference type="Proteomes" id="UP001596434">
    <property type="component" value="Unassembled WGS sequence"/>
</dbReference>
<dbReference type="SUPFAM" id="SSF56300">
    <property type="entry name" value="Metallo-dependent phosphatases"/>
    <property type="match status" value="1"/>
</dbReference>
<keyword evidence="4" id="KW-1185">Reference proteome</keyword>
<evidence type="ECO:0000259" key="2">
    <source>
        <dbReference type="Pfam" id="PF12850"/>
    </source>
</evidence>
<comment type="similarity">
    <text evidence="1">Belongs to the metallophosphoesterase superfamily. YfcE family.</text>
</comment>
<dbReference type="PANTHER" id="PTHR11124">
    <property type="entry name" value="VACUOLAR SORTING PROTEIN VPS29"/>
    <property type="match status" value="1"/>
</dbReference>
<evidence type="ECO:0000313" key="4">
    <source>
        <dbReference type="Proteomes" id="UP001596434"/>
    </source>
</evidence>
<feature type="domain" description="Calcineurin-like phosphoesterase" evidence="2">
    <location>
        <begin position="1"/>
        <end position="151"/>
    </location>
</feature>
<dbReference type="NCBIfam" id="TIGR00040">
    <property type="entry name" value="yfcE"/>
    <property type="match status" value="1"/>
</dbReference>
<dbReference type="GO" id="GO:0016787">
    <property type="term" value="F:hydrolase activity"/>
    <property type="evidence" value="ECO:0007669"/>
    <property type="project" value="UniProtKB-UniRule"/>
</dbReference>
<dbReference type="Gene3D" id="3.60.21.10">
    <property type="match status" value="1"/>
</dbReference>
<dbReference type="GeneID" id="96952523"/>
<dbReference type="RefSeq" id="WP_379702428.1">
    <property type="nucleotide sequence ID" value="NZ_JBHTAT010000001.1"/>
</dbReference>
<dbReference type="InterPro" id="IPR000979">
    <property type="entry name" value="Phosphodiesterase_MJ0936/Vps29"/>
</dbReference>
<dbReference type="InterPro" id="IPR024654">
    <property type="entry name" value="Calcineurin-like_PHP_lpxH"/>
</dbReference>
<comment type="caution">
    <text evidence="3">The sequence shown here is derived from an EMBL/GenBank/DDBJ whole genome shotgun (WGS) entry which is preliminary data.</text>
</comment>
<evidence type="ECO:0000256" key="1">
    <source>
        <dbReference type="RuleBase" id="RU362039"/>
    </source>
</evidence>
<accession>A0ABD5ZUM3</accession>
<comment type="cofactor">
    <cofactor evidence="1">
        <name>a divalent metal cation</name>
        <dbReference type="ChEBI" id="CHEBI:60240"/>
    </cofactor>
</comment>
<keyword evidence="1" id="KW-0479">Metal-binding</keyword>
<proteinExistence type="inferred from homology"/>
<protein>
    <recommendedName>
        <fullName evidence="1">Phosphoesterase</fullName>
        <ecNumber evidence="1">3.1.4.-</ecNumber>
    </recommendedName>
</protein>
<dbReference type="EC" id="3.1.4.-" evidence="1"/>
<dbReference type="GO" id="GO:0046872">
    <property type="term" value="F:metal ion binding"/>
    <property type="evidence" value="ECO:0007669"/>
    <property type="project" value="UniProtKB-KW"/>
</dbReference>
<organism evidence="3 4">
    <name type="scientific">Haloplanus litoreus</name>
    <dbReference type="NCBI Taxonomy" id="767515"/>
    <lineage>
        <taxon>Archaea</taxon>
        <taxon>Methanobacteriati</taxon>
        <taxon>Methanobacteriota</taxon>
        <taxon>Stenosarchaea group</taxon>
        <taxon>Halobacteria</taxon>
        <taxon>Halobacteriales</taxon>
        <taxon>Haloferacaceae</taxon>
        <taxon>Haloplanus</taxon>
    </lineage>
</organism>
<name>A0ABD5ZUM3_9EURY</name>
<dbReference type="Pfam" id="PF12850">
    <property type="entry name" value="Metallophos_2"/>
    <property type="match status" value="1"/>
</dbReference>
<dbReference type="AlphaFoldDB" id="A0ABD5ZUM3"/>
<sequence length="164" mass="16862">MDLAIIGDTHIPGRATGIPDWVRERIEAADHVIHTGDFETPAVVDEVRALAGGDLTTVRGNIDAASVDLPAVATVELGDVAFVVTHGTGDRVGYEDRVAAVVGEHGGDVGIAGHTHQHLDTVHDGVRLLNPGSATGADPATETTMLTAAVADGDLDVTLHRGGE</sequence>
<dbReference type="EMBL" id="JBHTAT010000001">
    <property type="protein sequence ID" value="MFC7254224.1"/>
    <property type="molecule type" value="Genomic_DNA"/>
</dbReference>
<evidence type="ECO:0000313" key="3">
    <source>
        <dbReference type="EMBL" id="MFC7254224.1"/>
    </source>
</evidence>